<feature type="compositionally biased region" description="Low complexity" evidence="1">
    <location>
        <begin position="408"/>
        <end position="442"/>
    </location>
</feature>
<dbReference type="EMBL" id="JAPFFF010000008">
    <property type="protein sequence ID" value="KAK8884910.1"/>
    <property type="molecule type" value="Genomic_DNA"/>
</dbReference>
<keyword evidence="2" id="KW-1133">Transmembrane helix</keyword>
<keyword evidence="2" id="KW-0472">Membrane</keyword>
<keyword evidence="2" id="KW-0812">Transmembrane</keyword>
<evidence type="ECO:0000256" key="2">
    <source>
        <dbReference type="SAM" id="Phobius"/>
    </source>
</evidence>
<evidence type="ECO:0000313" key="3">
    <source>
        <dbReference type="EMBL" id="KAK8884910.1"/>
    </source>
</evidence>
<feature type="compositionally biased region" description="Low complexity" evidence="1">
    <location>
        <begin position="375"/>
        <end position="400"/>
    </location>
</feature>
<proteinExistence type="predicted"/>
<dbReference type="PANTHER" id="PTHR48184:SF3">
    <property type="entry name" value="SCP DOMAIN-CONTAINING PROTEIN"/>
    <property type="match status" value="1"/>
</dbReference>
<evidence type="ECO:0000256" key="1">
    <source>
        <dbReference type="SAM" id="MobiDB-lite"/>
    </source>
</evidence>
<protein>
    <recommendedName>
        <fullName evidence="5">Surface antigen BspA-like</fullName>
    </recommendedName>
</protein>
<comment type="caution">
    <text evidence="3">The sequence shown here is derived from an EMBL/GenBank/DDBJ whole genome shotgun (WGS) entry which is preliminary data.</text>
</comment>
<dbReference type="PANTHER" id="PTHR48184">
    <property type="entry name" value="RICIN B-TYPE LECTIN DOMAIN-CONTAINING PROTEIN"/>
    <property type="match status" value="1"/>
</dbReference>
<feature type="compositionally biased region" description="Low complexity" evidence="1">
    <location>
        <begin position="450"/>
        <end position="468"/>
    </location>
</feature>
<organism evidence="3 4">
    <name type="scientific">Tritrichomonas musculus</name>
    <dbReference type="NCBI Taxonomy" id="1915356"/>
    <lineage>
        <taxon>Eukaryota</taxon>
        <taxon>Metamonada</taxon>
        <taxon>Parabasalia</taxon>
        <taxon>Tritrichomonadida</taxon>
        <taxon>Tritrichomonadidae</taxon>
        <taxon>Tritrichomonas</taxon>
    </lineage>
</organism>
<reference evidence="3 4" key="1">
    <citation type="submission" date="2024-04" db="EMBL/GenBank/DDBJ databases">
        <title>Tritrichomonas musculus Genome.</title>
        <authorList>
            <person name="Alves-Ferreira E."/>
            <person name="Grigg M."/>
            <person name="Lorenzi H."/>
            <person name="Galac M."/>
        </authorList>
    </citation>
    <scope>NUCLEOTIDE SEQUENCE [LARGE SCALE GENOMIC DNA]</scope>
    <source>
        <strain evidence="3 4">EAF2021</strain>
    </source>
</reference>
<gene>
    <name evidence="3" type="ORF">M9Y10_044033</name>
</gene>
<feature type="transmembrane region" description="Helical" evidence="2">
    <location>
        <begin position="507"/>
        <end position="533"/>
    </location>
</feature>
<keyword evidence="4" id="KW-1185">Reference proteome</keyword>
<evidence type="ECO:0000313" key="4">
    <source>
        <dbReference type="Proteomes" id="UP001470230"/>
    </source>
</evidence>
<dbReference type="Proteomes" id="UP001470230">
    <property type="component" value="Unassembled WGS sequence"/>
</dbReference>
<name>A0ABR2K1B1_9EUKA</name>
<accession>A0ABR2K1B1</accession>
<feature type="region of interest" description="Disordered" evidence="1">
    <location>
        <begin position="375"/>
        <end position="468"/>
    </location>
</feature>
<sequence length="572" mass="63150">MISLHSSNVSVNFEKMAIKFPSYFTISPSCYHPKFEFHNLRAMKSFNSFLITKHFTKFDLSITNSQFSHYLSSVIYHNNDYQQITNNHFSDSSKAELFTLMQSFSNNNSPNISISYCLFQGITGNLYDSEISAALHFSTIYSGVIIITESQFIDCRSADLAISNKIGGALYISTSGNQPFTVELKNLLFQECNSFRGAAFTIRSERSINNTQIYCRNINISRCINLPPNSYFDYPRNIVDIQSCFVAQFANILFEDVKSSKFLMNVLSFSNCDGKVSSLQFQNIEYPMINNFEYQIIEVSQNDGLSHTLIFDGLGFQNILNATAIYLKNEAENNDLNVVIDNFYFPGSNYIHTDGVISTSISVTHTETEGMNIITPTATASESPTPSITETPTPTATESPEPTPSDSPMPSVTETPTQSPSDSPTPSVSESPTESPSESPTESPLPTPTESPLATPSQSPSASQSPAPTQGDFSFINISFLFSETTAFTDIFNPNINNRHVSSNPDVGLIVGCTVAGIVLIVAIILIILFCCVRKVPCCACCKCCEKTAFQPSDEDSKTELCFFDETLNQAH</sequence>
<evidence type="ECO:0008006" key="5">
    <source>
        <dbReference type="Google" id="ProtNLM"/>
    </source>
</evidence>